<organism evidence="4 5">
    <name type="scientific">Bacillus benzoevorans</name>
    <dbReference type="NCBI Taxonomy" id="1456"/>
    <lineage>
        <taxon>Bacteria</taxon>
        <taxon>Bacillati</taxon>
        <taxon>Bacillota</taxon>
        <taxon>Bacilli</taxon>
        <taxon>Bacillales</taxon>
        <taxon>Bacillaceae</taxon>
        <taxon>Bacillus</taxon>
    </lineage>
</organism>
<dbReference type="InterPro" id="IPR036921">
    <property type="entry name" value="PurM-like_N_sf"/>
</dbReference>
<dbReference type="Proteomes" id="UP000531594">
    <property type="component" value="Unassembled WGS sequence"/>
</dbReference>
<dbReference type="InterPro" id="IPR011854">
    <property type="entry name" value="HypE"/>
</dbReference>
<evidence type="ECO:0000259" key="3">
    <source>
        <dbReference type="Pfam" id="PF02769"/>
    </source>
</evidence>
<protein>
    <submittedName>
        <fullName evidence="4">Hydrogenase expression/formation protein HypE</fullName>
    </submittedName>
</protein>
<dbReference type="RefSeq" id="WP_184523808.1">
    <property type="nucleotide sequence ID" value="NZ_JACHGK010000003.1"/>
</dbReference>
<dbReference type="PANTHER" id="PTHR30303:SF0">
    <property type="entry name" value="CARBAMOYL DEHYDRATASE HYPE"/>
    <property type="match status" value="1"/>
</dbReference>
<dbReference type="PIRSF" id="PIRSF005644">
    <property type="entry name" value="Hdrgns_mtr_HypE"/>
    <property type="match status" value="1"/>
</dbReference>
<comment type="similarity">
    <text evidence="1">Belongs to the HypE family.</text>
</comment>
<reference evidence="4 5" key="1">
    <citation type="submission" date="2020-08" db="EMBL/GenBank/DDBJ databases">
        <title>Genomic Encyclopedia of Type Strains, Phase IV (KMG-IV): sequencing the most valuable type-strain genomes for metagenomic binning, comparative biology and taxonomic classification.</title>
        <authorList>
            <person name="Goeker M."/>
        </authorList>
    </citation>
    <scope>NUCLEOTIDE SEQUENCE [LARGE SCALE GENOMIC DNA]</scope>
    <source>
        <strain evidence="4 5">DSM 5391</strain>
    </source>
</reference>
<feature type="domain" description="PurM-like C-terminal" evidence="3">
    <location>
        <begin position="158"/>
        <end position="300"/>
    </location>
</feature>
<dbReference type="Gene3D" id="3.90.650.10">
    <property type="entry name" value="PurM-like C-terminal domain"/>
    <property type="match status" value="1"/>
</dbReference>
<evidence type="ECO:0000259" key="2">
    <source>
        <dbReference type="Pfam" id="PF00586"/>
    </source>
</evidence>
<dbReference type="Pfam" id="PF02769">
    <property type="entry name" value="AIRS_C"/>
    <property type="match status" value="1"/>
</dbReference>
<dbReference type="InterPro" id="IPR010918">
    <property type="entry name" value="PurM-like_C_dom"/>
</dbReference>
<evidence type="ECO:0000313" key="4">
    <source>
        <dbReference type="EMBL" id="MBB6444586.1"/>
    </source>
</evidence>
<dbReference type="CDD" id="cd02197">
    <property type="entry name" value="HypE"/>
    <property type="match status" value="1"/>
</dbReference>
<evidence type="ECO:0000256" key="1">
    <source>
        <dbReference type="ARBA" id="ARBA00006243"/>
    </source>
</evidence>
<dbReference type="GO" id="GO:0051604">
    <property type="term" value="P:protein maturation"/>
    <property type="evidence" value="ECO:0007669"/>
    <property type="project" value="TreeGrafter"/>
</dbReference>
<comment type="caution">
    <text evidence="4">The sequence shown here is derived from an EMBL/GenBank/DDBJ whole genome shotgun (WGS) entry which is preliminary data.</text>
</comment>
<dbReference type="Gene3D" id="3.30.1330.10">
    <property type="entry name" value="PurM-like, N-terminal domain"/>
    <property type="match status" value="1"/>
</dbReference>
<sequence>MGKVISLAHGDGGELSHRLIQDLFVKDFGHHKEAMFDASILDLHSNRIAVTTDSFVIKPIFFPGGTIGKLSVAGTVNDLAVSGAKPLYLTCGFVIEEGFPLSDLQIIVADMSKEAKKAGVSIIAGDTKVVERGGCDGVYINTTGIGLVENQKVMPAFQPGDAVIVSGTLGDHGLAILAARGELGIQIPVNSDCASLNAMLSDVTAAVDEVRIMRDPTRGGLATALVEIAEDFSLQIIIKESLIPIKSQVAGACDLLGFDPLYIANEGKAIIIVPDQSKEEVLRVLRTFAEGKDAECIGTIAQINCDAGRLLLETPLGTKRILTRLAGTMLPRIC</sequence>
<evidence type="ECO:0000313" key="5">
    <source>
        <dbReference type="Proteomes" id="UP000531594"/>
    </source>
</evidence>
<dbReference type="SUPFAM" id="SSF56042">
    <property type="entry name" value="PurM C-terminal domain-like"/>
    <property type="match status" value="1"/>
</dbReference>
<gene>
    <name evidence="4" type="ORF">HNR53_001195</name>
</gene>
<dbReference type="PANTHER" id="PTHR30303">
    <property type="entry name" value="HYDROGENASE ISOENZYMES FORMATION PROTEIN HYPE"/>
    <property type="match status" value="1"/>
</dbReference>
<keyword evidence="5" id="KW-1185">Reference proteome</keyword>
<dbReference type="SUPFAM" id="SSF55326">
    <property type="entry name" value="PurM N-terminal domain-like"/>
    <property type="match status" value="1"/>
</dbReference>
<dbReference type="EMBL" id="JACHGK010000003">
    <property type="protein sequence ID" value="MBB6444586.1"/>
    <property type="molecule type" value="Genomic_DNA"/>
</dbReference>
<name>A0A7X0HPZ0_9BACI</name>
<dbReference type="InterPro" id="IPR016188">
    <property type="entry name" value="PurM-like_N"/>
</dbReference>
<accession>A0A7X0HPZ0</accession>
<feature type="domain" description="PurM-like N-terminal" evidence="2">
    <location>
        <begin position="37"/>
        <end position="148"/>
    </location>
</feature>
<proteinExistence type="inferred from homology"/>
<dbReference type="Pfam" id="PF00586">
    <property type="entry name" value="AIRS"/>
    <property type="match status" value="1"/>
</dbReference>
<dbReference type="InterPro" id="IPR036676">
    <property type="entry name" value="PurM-like_C_sf"/>
</dbReference>
<dbReference type="AlphaFoldDB" id="A0A7X0HPZ0"/>
<dbReference type="NCBIfam" id="TIGR02124">
    <property type="entry name" value="hypE"/>
    <property type="match status" value="1"/>
</dbReference>